<accession>A0A917R0Q7</accession>
<name>A0A917R0Q7_9ACTN</name>
<dbReference type="AlphaFoldDB" id="A0A917R0Q7"/>
<organism evidence="1 2">
    <name type="scientific">Sphaerisporangium melleum</name>
    <dbReference type="NCBI Taxonomy" id="321316"/>
    <lineage>
        <taxon>Bacteria</taxon>
        <taxon>Bacillati</taxon>
        <taxon>Actinomycetota</taxon>
        <taxon>Actinomycetes</taxon>
        <taxon>Streptosporangiales</taxon>
        <taxon>Streptosporangiaceae</taxon>
        <taxon>Sphaerisporangium</taxon>
    </lineage>
</organism>
<proteinExistence type="predicted"/>
<evidence type="ECO:0008006" key="3">
    <source>
        <dbReference type="Google" id="ProtNLM"/>
    </source>
</evidence>
<reference evidence="1" key="1">
    <citation type="journal article" date="2014" name="Int. J. Syst. Evol. Microbiol.">
        <title>Complete genome sequence of Corynebacterium casei LMG S-19264T (=DSM 44701T), isolated from a smear-ripened cheese.</title>
        <authorList>
            <consortium name="US DOE Joint Genome Institute (JGI-PGF)"/>
            <person name="Walter F."/>
            <person name="Albersmeier A."/>
            <person name="Kalinowski J."/>
            <person name="Ruckert C."/>
        </authorList>
    </citation>
    <scope>NUCLEOTIDE SEQUENCE</scope>
    <source>
        <strain evidence="1">JCM 13064</strain>
    </source>
</reference>
<keyword evidence="2" id="KW-1185">Reference proteome</keyword>
<dbReference type="EMBL" id="BMNT01000012">
    <property type="protein sequence ID" value="GGK81853.1"/>
    <property type="molecule type" value="Genomic_DNA"/>
</dbReference>
<dbReference type="RefSeq" id="WP_189163202.1">
    <property type="nucleotide sequence ID" value="NZ_BMNT01000012.1"/>
</dbReference>
<sequence length="325" mass="35867">MDLPCKLVITSPSDAIAITPYLLGFHPTDSLVVIGLAPGGSFTLRFDLVGREHYSVLLAHMRDLLIRNDAEAAVLLGYGSEDMAVPLLAQAWDTLADALTVKDVVRVDGGRWWSLMCTDPQCCPAEGRPYDINASHLAAQATFAGLVAYRSREEMAVMVAPVEGEDRVWMAAETERAQQEFLSDGPASRLLLDEGLRLVRLLIGEDRRLTDEETARLSIVLTNLRVRDEAWARLLTLDPQQQLRLWQDTTRRAVGEYAAAPAALLAFLAYVNGNGTLAKIALERCAEVAPSYRMAALIEDCLRYGLPPQTVRERFNGMLEMLPDA</sequence>
<gene>
    <name evidence="1" type="ORF">GCM10007964_25610</name>
</gene>
<comment type="caution">
    <text evidence="1">The sequence shown here is derived from an EMBL/GenBank/DDBJ whole genome shotgun (WGS) entry which is preliminary data.</text>
</comment>
<dbReference type="Pfam" id="PF13830">
    <property type="entry name" value="DUF4192"/>
    <property type="match status" value="1"/>
</dbReference>
<protein>
    <recommendedName>
        <fullName evidence="3">DUF4192 domain-containing protein</fullName>
    </recommendedName>
</protein>
<reference evidence="1" key="2">
    <citation type="submission" date="2020-09" db="EMBL/GenBank/DDBJ databases">
        <authorList>
            <person name="Sun Q."/>
            <person name="Ohkuma M."/>
        </authorList>
    </citation>
    <scope>NUCLEOTIDE SEQUENCE</scope>
    <source>
        <strain evidence="1">JCM 13064</strain>
    </source>
</reference>
<dbReference type="Proteomes" id="UP000645217">
    <property type="component" value="Unassembled WGS sequence"/>
</dbReference>
<evidence type="ECO:0000313" key="1">
    <source>
        <dbReference type="EMBL" id="GGK81853.1"/>
    </source>
</evidence>
<dbReference type="InterPro" id="IPR025447">
    <property type="entry name" value="DUF4192"/>
</dbReference>
<evidence type="ECO:0000313" key="2">
    <source>
        <dbReference type="Proteomes" id="UP000645217"/>
    </source>
</evidence>